<dbReference type="InterPro" id="IPR017968">
    <property type="entry name" value="Acylphosphatase_CS"/>
</dbReference>
<dbReference type="PRINTS" id="PR00112">
    <property type="entry name" value="ACYLPHPHTASE"/>
</dbReference>
<dbReference type="Gene3D" id="3.30.70.100">
    <property type="match status" value="1"/>
</dbReference>
<evidence type="ECO:0000256" key="5">
    <source>
        <dbReference type="RuleBase" id="RU004168"/>
    </source>
</evidence>
<dbReference type="EMBL" id="ANHY01000013">
    <property type="protein sequence ID" value="EKV29270.1"/>
    <property type="molecule type" value="Genomic_DNA"/>
</dbReference>
<evidence type="ECO:0000313" key="9">
    <source>
        <dbReference type="Proteomes" id="UP000009881"/>
    </source>
</evidence>
<protein>
    <recommendedName>
        <fullName evidence="2 4">acylphosphatase</fullName>
        <ecNumber evidence="2 4">3.6.1.7</ecNumber>
    </recommendedName>
</protein>
<gene>
    <name evidence="8" type="ORF">C882_0577</name>
</gene>
<feature type="domain" description="Acylphosphatase-like" evidence="7">
    <location>
        <begin position="3"/>
        <end position="89"/>
    </location>
</feature>
<sequence>MKTVRAIITGRVQGVFYRGWTEEQAQGLGLSGWVRNKSDGSVEAVFHGPAEAVDDMLRRCHDGPTAARVEQVSAEPYDGDPGQGFQQTG</sequence>
<comment type="caution">
    <text evidence="8">The sequence shown here is derived from an EMBL/GenBank/DDBJ whole genome shotgun (WGS) entry which is preliminary data.</text>
</comment>
<feature type="region of interest" description="Disordered" evidence="6">
    <location>
        <begin position="63"/>
        <end position="89"/>
    </location>
</feature>
<name>K9GTE6_9PROT</name>
<evidence type="ECO:0000256" key="4">
    <source>
        <dbReference type="PROSITE-ProRule" id="PRU00520"/>
    </source>
</evidence>
<dbReference type="EC" id="3.6.1.7" evidence="2 4"/>
<dbReference type="Pfam" id="PF00708">
    <property type="entry name" value="Acylphosphatase"/>
    <property type="match status" value="1"/>
</dbReference>
<comment type="catalytic activity">
    <reaction evidence="3 4">
        <text>an acyl phosphate + H2O = a carboxylate + phosphate + H(+)</text>
        <dbReference type="Rhea" id="RHEA:14965"/>
        <dbReference type="ChEBI" id="CHEBI:15377"/>
        <dbReference type="ChEBI" id="CHEBI:15378"/>
        <dbReference type="ChEBI" id="CHEBI:29067"/>
        <dbReference type="ChEBI" id="CHEBI:43474"/>
        <dbReference type="ChEBI" id="CHEBI:59918"/>
        <dbReference type="EC" id="3.6.1.7"/>
    </reaction>
</comment>
<proteinExistence type="inferred from homology"/>
<evidence type="ECO:0000259" key="7">
    <source>
        <dbReference type="PROSITE" id="PS51160"/>
    </source>
</evidence>
<dbReference type="PROSITE" id="PS51160">
    <property type="entry name" value="ACYLPHOSPHATASE_3"/>
    <property type="match status" value="1"/>
</dbReference>
<dbReference type="SUPFAM" id="SSF54975">
    <property type="entry name" value="Acylphosphatase/BLUF domain-like"/>
    <property type="match status" value="1"/>
</dbReference>
<dbReference type="GO" id="GO:0003998">
    <property type="term" value="F:acylphosphatase activity"/>
    <property type="evidence" value="ECO:0007669"/>
    <property type="project" value="UniProtKB-EC"/>
</dbReference>
<comment type="similarity">
    <text evidence="1 5">Belongs to the acylphosphatase family.</text>
</comment>
<evidence type="ECO:0000256" key="1">
    <source>
        <dbReference type="ARBA" id="ARBA00005614"/>
    </source>
</evidence>
<dbReference type="InterPro" id="IPR001792">
    <property type="entry name" value="Acylphosphatase-like_dom"/>
</dbReference>
<feature type="active site" evidence="4">
    <location>
        <position position="36"/>
    </location>
</feature>
<dbReference type="OrthoDB" id="5295388at2"/>
<evidence type="ECO:0000256" key="2">
    <source>
        <dbReference type="ARBA" id="ARBA00012150"/>
    </source>
</evidence>
<evidence type="ECO:0000256" key="3">
    <source>
        <dbReference type="ARBA" id="ARBA00047645"/>
    </source>
</evidence>
<keyword evidence="9" id="KW-1185">Reference proteome</keyword>
<dbReference type="NCBIfam" id="NF010996">
    <property type="entry name" value="PRK14421.1"/>
    <property type="match status" value="1"/>
</dbReference>
<dbReference type="PROSITE" id="PS00151">
    <property type="entry name" value="ACYLPHOSPHATASE_2"/>
    <property type="match status" value="1"/>
</dbReference>
<dbReference type="RefSeq" id="WP_009541235.1">
    <property type="nucleotide sequence ID" value="NZ_ANHY01000013.1"/>
</dbReference>
<dbReference type="InterPro" id="IPR020456">
    <property type="entry name" value="Acylphosphatase"/>
</dbReference>
<dbReference type="eggNOG" id="COG1254">
    <property type="taxonomic scope" value="Bacteria"/>
</dbReference>
<dbReference type="InterPro" id="IPR036046">
    <property type="entry name" value="Acylphosphatase-like_dom_sf"/>
</dbReference>
<feature type="active site" evidence="4">
    <location>
        <position position="18"/>
    </location>
</feature>
<dbReference type="STRING" id="1238182.C882_0577"/>
<evidence type="ECO:0000313" key="8">
    <source>
        <dbReference type="EMBL" id="EKV29270.1"/>
    </source>
</evidence>
<dbReference type="AlphaFoldDB" id="K9GTE6"/>
<reference evidence="8 9" key="1">
    <citation type="journal article" date="2013" name="Genome Announc.">
        <title>Draft Genome Sequence of an Alphaproteobacterium, Caenispirillum salinarum AK4(T), Isolated from a Solar Saltern.</title>
        <authorList>
            <person name="Khatri I."/>
            <person name="Singh A."/>
            <person name="Korpole S."/>
            <person name="Pinnaka A.K."/>
            <person name="Subramanian S."/>
        </authorList>
    </citation>
    <scope>NUCLEOTIDE SEQUENCE [LARGE SCALE GENOMIC DNA]</scope>
    <source>
        <strain evidence="8 9">AK4</strain>
    </source>
</reference>
<keyword evidence="4 8" id="KW-0378">Hydrolase</keyword>
<dbReference type="PANTHER" id="PTHR47268">
    <property type="entry name" value="ACYLPHOSPHATASE"/>
    <property type="match status" value="1"/>
</dbReference>
<dbReference type="PATRIC" id="fig|1238182.3.peg.2792"/>
<dbReference type="PANTHER" id="PTHR47268:SF4">
    <property type="entry name" value="ACYLPHOSPHATASE"/>
    <property type="match status" value="1"/>
</dbReference>
<organism evidence="8 9">
    <name type="scientific">Caenispirillum salinarum AK4</name>
    <dbReference type="NCBI Taxonomy" id="1238182"/>
    <lineage>
        <taxon>Bacteria</taxon>
        <taxon>Pseudomonadati</taxon>
        <taxon>Pseudomonadota</taxon>
        <taxon>Alphaproteobacteria</taxon>
        <taxon>Rhodospirillales</taxon>
        <taxon>Novispirillaceae</taxon>
        <taxon>Caenispirillum</taxon>
    </lineage>
</organism>
<accession>K9GTE6</accession>
<evidence type="ECO:0000256" key="6">
    <source>
        <dbReference type="SAM" id="MobiDB-lite"/>
    </source>
</evidence>
<dbReference type="Proteomes" id="UP000009881">
    <property type="component" value="Unassembled WGS sequence"/>
</dbReference>